<feature type="compositionally biased region" description="Basic and acidic residues" evidence="1">
    <location>
        <begin position="302"/>
        <end position="313"/>
    </location>
</feature>
<feature type="compositionally biased region" description="Polar residues" evidence="1">
    <location>
        <begin position="739"/>
        <end position="748"/>
    </location>
</feature>
<sequence>MTGTIRYASLNAHRGYEQSRRDDLEAIGYMLIFFLTGNLPWQGLKIEGKSAKFKAIMNLKASTPIDVLCRNCPIEFVHYLNYVKRLEFAQEPDYFYLKRTFSTLFLKQRFTNDFMFDWVSQNEREQFNERARRKKLEIQQQKQLQLEDIIQLQIKQQNQELADKQRKKMEQQQQMLIQQQEQMLQQQQRLKDEQSEILKNIKEKQKQSEQSNSEDEQDENEQNQDDQDEENEKDADRDWNMINKKLTELNEQQNEGEKLPIATATFPLQQRNKQNSSQQMQMQLQLVPRYQIVSITPFKSPYNDDKEINKQQDQKIQGQTTQQLGIGNITDTSDKANDSFHKKSQNSAKHPFFDSPSNSTSNSPTPSPSTSQQGTNAAFTSSPPPEQSPQNSSNNNYNNNNYNNNQYDQQGMSGEVYASQNSSTVLSSDPPSTSIPNSGPINTSRTRIGSNQSQQHSQSQTQIAPQQQAMTSRQKSSNKHSKSPLHHHKQQNLTSQTLITSQQSQSIQFITKAKKPLSLSQPNIVQLQHPSASQPQTSPISNSQQVFQPSSHNQLMIAHDQSPLPVVLSRHVHSMHSNMNNQLQYPIQSMGTSSGQVAQLAGASAWAGITRITSPNYLIKGNSNSSPIKQSQPEKQKQQRSAGVLQAQPRSSGSKAVTDINGGTYVILSRNSNFINFNNLETNTAQIGRMNNTSQFAQQQGSNILGSAARQVAKETSEQQSTQRKNSQQNQLSPQLNSVPLNQQNAKK</sequence>
<feature type="compositionally biased region" description="Polar residues" evidence="1">
    <location>
        <begin position="408"/>
        <end position="449"/>
    </location>
</feature>
<proteinExistence type="predicted"/>
<feature type="region of interest" description="Disordered" evidence="1">
    <location>
        <begin position="202"/>
        <end position="239"/>
    </location>
</feature>
<dbReference type="InterPro" id="IPR011009">
    <property type="entry name" value="Kinase-like_dom_sf"/>
</dbReference>
<feature type="compositionally biased region" description="Low complexity" evidence="1">
    <location>
        <begin position="388"/>
        <end position="407"/>
    </location>
</feature>
<dbReference type="Proteomes" id="UP000324800">
    <property type="component" value="Unassembled WGS sequence"/>
</dbReference>
<feature type="compositionally biased region" description="Basic residues" evidence="1">
    <location>
        <begin position="476"/>
        <end position="490"/>
    </location>
</feature>
<feature type="compositionally biased region" description="Acidic residues" evidence="1">
    <location>
        <begin position="212"/>
        <end position="233"/>
    </location>
</feature>
<keyword evidence="2" id="KW-0808">Transferase</keyword>
<feature type="compositionally biased region" description="Low complexity" evidence="1">
    <location>
        <begin position="355"/>
        <end position="371"/>
    </location>
</feature>
<dbReference type="SUPFAM" id="SSF56112">
    <property type="entry name" value="Protein kinase-like (PK-like)"/>
    <property type="match status" value="1"/>
</dbReference>
<dbReference type="GO" id="GO:0016301">
    <property type="term" value="F:kinase activity"/>
    <property type="evidence" value="ECO:0007669"/>
    <property type="project" value="UniProtKB-KW"/>
</dbReference>
<dbReference type="EMBL" id="SNRW01011149">
    <property type="protein sequence ID" value="KAA6375550.1"/>
    <property type="molecule type" value="Genomic_DNA"/>
</dbReference>
<organism evidence="2 3">
    <name type="scientific">Streblomastix strix</name>
    <dbReference type="NCBI Taxonomy" id="222440"/>
    <lineage>
        <taxon>Eukaryota</taxon>
        <taxon>Metamonada</taxon>
        <taxon>Preaxostyla</taxon>
        <taxon>Oxymonadida</taxon>
        <taxon>Streblomastigidae</taxon>
        <taxon>Streblomastix</taxon>
    </lineage>
</organism>
<gene>
    <name evidence="2" type="ORF">EZS28_028924</name>
</gene>
<evidence type="ECO:0000313" key="2">
    <source>
        <dbReference type="EMBL" id="KAA6375550.1"/>
    </source>
</evidence>
<feature type="compositionally biased region" description="Basic and acidic residues" evidence="1">
    <location>
        <begin position="332"/>
        <end position="341"/>
    </location>
</feature>
<feature type="region of interest" description="Disordered" evidence="1">
    <location>
        <begin position="298"/>
        <end position="499"/>
    </location>
</feature>
<dbReference type="AlphaFoldDB" id="A0A5J4UZJ9"/>
<protein>
    <submittedName>
        <fullName evidence="2">Putative CK1/CK1/CK1-D protein kinase</fullName>
    </submittedName>
</protein>
<feature type="compositionally biased region" description="Low complexity" evidence="1">
    <location>
        <begin position="450"/>
        <end position="468"/>
    </location>
</feature>
<name>A0A5J4UZJ9_9EUKA</name>
<accession>A0A5J4UZJ9</accession>
<keyword evidence="2" id="KW-0418">Kinase</keyword>
<feature type="compositionally biased region" description="Low complexity" evidence="1">
    <location>
        <begin position="726"/>
        <end position="738"/>
    </location>
</feature>
<feature type="compositionally biased region" description="Low complexity" evidence="1">
    <location>
        <begin position="314"/>
        <end position="330"/>
    </location>
</feature>
<reference evidence="2 3" key="1">
    <citation type="submission" date="2019-03" db="EMBL/GenBank/DDBJ databases">
        <title>Single cell metagenomics reveals metabolic interactions within the superorganism composed of flagellate Streblomastix strix and complex community of Bacteroidetes bacteria on its surface.</title>
        <authorList>
            <person name="Treitli S.C."/>
            <person name="Kolisko M."/>
            <person name="Husnik F."/>
            <person name="Keeling P."/>
            <person name="Hampl V."/>
        </authorList>
    </citation>
    <scope>NUCLEOTIDE SEQUENCE [LARGE SCALE GENOMIC DNA]</scope>
    <source>
        <strain evidence="2">ST1C</strain>
    </source>
</reference>
<feature type="region of interest" description="Disordered" evidence="1">
    <location>
        <begin position="617"/>
        <end position="658"/>
    </location>
</feature>
<dbReference type="Gene3D" id="1.10.510.10">
    <property type="entry name" value="Transferase(Phosphotransferase) domain 1"/>
    <property type="match status" value="1"/>
</dbReference>
<evidence type="ECO:0000313" key="3">
    <source>
        <dbReference type="Proteomes" id="UP000324800"/>
    </source>
</evidence>
<feature type="compositionally biased region" description="Polar residues" evidence="1">
    <location>
        <begin position="617"/>
        <end position="631"/>
    </location>
</feature>
<dbReference type="InterPro" id="IPR050235">
    <property type="entry name" value="CK1_Ser-Thr_kinase"/>
</dbReference>
<feature type="region of interest" description="Disordered" evidence="1">
    <location>
        <begin position="709"/>
        <end position="748"/>
    </location>
</feature>
<dbReference type="PANTHER" id="PTHR11909">
    <property type="entry name" value="CASEIN KINASE-RELATED"/>
    <property type="match status" value="1"/>
</dbReference>
<comment type="caution">
    <text evidence="2">The sequence shown here is derived from an EMBL/GenBank/DDBJ whole genome shotgun (WGS) entry which is preliminary data.</text>
</comment>
<evidence type="ECO:0000256" key="1">
    <source>
        <dbReference type="SAM" id="MobiDB-lite"/>
    </source>
</evidence>